<organism evidence="1 2">
    <name type="scientific">Smallanthus sonchifolius</name>
    <dbReference type="NCBI Taxonomy" id="185202"/>
    <lineage>
        <taxon>Eukaryota</taxon>
        <taxon>Viridiplantae</taxon>
        <taxon>Streptophyta</taxon>
        <taxon>Embryophyta</taxon>
        <taxon>Tracheophyta</taxon>
        <taxon>Spermatophyta</taxon>
        <taxon>Magnoliopsida</taxon>
        <taxon>eudicotyledons</taxon>
        <taxon>Gunneridae</taxon>
        <taxon>Pentapetalae</taxon>
        <taxon>asterids</taxon>
        <taxon>campanulids</taxon>
        <taxon>Asterales</taxon>
        <taxon>Asteraceae</taxon>
        <taxon>Asteroideae</taxon>
        <taxon>Heliantheae alliance</taxon>
        <taxon>Millerieae</taxon>
        <taxon>Smallanthus</taxon>
    </lineage>
</organism>
<reference evidence="1 2" key="2">
    <citation type="journal article" date="2022" name="Mol. Ecol. Resour.">
        <title>The genomes of chicory, endive, great burdock and yacon provide insights into Asteraceae paleo-polyploidization history and plant inulin production.</title>
        <authorList>
            <person name="Fan W."/>
            <person name="Wang S."/>
            <person name="Wang H."/>
            <person name="Wang A."/>
            <person name="Jiang F."/>
            <person name="Liu H."/>
            <person name="Zhao H."/>
            <person name="Xu D."/>
            <person name="Zhang Y."/>
        </authorList>
    </citation>
    <scope>NUCLEOTIDE SEQUENCE [LARGE SCALE GENOMIC DNA]</scope>
    <source>
        <strain evidence="2">cv. Yunnan</strain>
        <tissue evidence="1">Leaves</tissue>
    </source>
</reference>
<accession>A0ACB9IRR1</accession>
<dbReference type="Proteomes" id="UP001056120">
    <property type="component" value="Linkage Group LG07"/>
</dbReference>
<sequence>MCLELTGQETDMNRIRTSRFHMDKILTSRNQHGYVQNFLKPIRAVLKPQETDIDKIRKIQASRNQHGYDQNFLKPIWAVLKPQETGIDKIRTSRFQNDKIQASRNQHRYEQNFLKPIRAVLKPQETDMDKIRTSRFHMDNIQASRNQHGKLKGSYSLISLPSEFRRPPVEDDRHRLKLKVISMASPMFLNEIYLIKAYATFHSSV</sequence>
<protein>
    <submittedName>
        <fullName evidence="1">Uncharacterized protein</fullName>
    </submittedName>
</protein>
<evidence type="ECO:0000313" key="2">
    <source>
        <dbReference type="Proteomes" id="UP001056120"/>
    </source>
</evidence>
<proteinExistence type="predicted"/>
<comment type="caution">
    <text evidence="1">The sequence shown here is derived from an EMBL/GenBank/DDBJ whole genome shotgun (WGS) entry which is preliminary data.</text>
</comment>
<evidence type="ECO:0000313" key="1">
    <source>
        <dbReference type="EMBL" id="KAI3810191.1"/>
    </source>
</evidence>
<name>A0ACB9IRR1_9ASTR</name>
<reference evidence="2" key="1">
    <citation type="journal article" date="2022" name="Mol. Ecol. Resour.">
        <title>The genomes of chicory, endive, great burdock and yacon provide insights into Asteraceae palaeo-polyploidization history and plant inulin production.</title>
        <authorList>
            <person name="Fan W."/>
            <person name="Wang S."/>
            <person name="Wang H."/>
            <person name="Wang A."/>
            <person name="Jiang F."/>
            <person name="Liu H."/>
            <person name="Zhao H."/>
            <person name="Xu D."/>
            <person name="Zhang Y."/>
        </authorList>
    </citation>
    <scope>NUCLEOTIDE SEQUENCE [LARGE SCALE GENOMIC DNA]</scope>
    <source>
        <strain evidence="2">cv. Yunnan</strain>
    </source>
</reference>
<keyword evidence="2" id="KW-1185">Reference proteome</keyword>
<gene>
    <name evidence="1" type="ORF">L1987_19801</name>
</gene>
<dbReference type="EMBL" id="CM042024">
    <property type="protein sequence ID" value="KAI3810191.1"/>
    <property type="molecule type" value="Genomic_DNA"/>
</dbReference>